<dbReference type="SUPFAM" id="SSF56112">
    <property type="entry name" value="Protein kinase-like (PK-like)"/>
    <property type="match status" value="1"/>
</dbReference>
<dbReference type="OrthoDB" id="162896at2759"/>
<dbReference type="InterPro" id="IPR008271">
    <property type="entry name" value="Ser/Thr_kinase_AS"/>
</dbReference>
<evidence type="ECO:0000256" key="4">
    <source>
        <dbReference type="SAM" id="Phobius"/>
    </source>
</evidence>
<dbReference type="PROSITE" id="PS50011">
    <property type="entry name" value="PROTEIN_KINASE_DOM"/>
    <property type="match status" value="1"/>
</dbReference>
<evidence type="ECO:0000259" key="6">
    <source>
        <dbReference type="PROSITE" id="PS50011"/>
    </source>
</evidence>
<dbReference type="InterPro" id="IPR001611">
    <property type="entry name" value="Leu-rich_rpt"/>
</dbReference>
<comment type="caution">
    <text evidence="7">The sequence shown here is derived from an EMBL/GenBank/DDBJ whole genome shotgun (WGS) entry which is preliminary data.</text>
</comment>
<dbReference type="CDD" id="cd13999">
    <property type="entry name" value="STKc_MAP3K-like"/>
    <property type="match status" value="1"/>
</dbReference>
<dbReference type="Pfam" id="PF07714">
    <property type="entry name" value="PK_Tyr_Ser-Thr"/>
    <property type="match status" value="1"/>
</dbReference>
<dbReference type="GO" id="GO:0005524">
    <property type="term" value="F:ATP binding"/>
    <property type="evidence" value="ECO:0007669"/>
    <property type="project" value="InterPro"/>
</dbReference>
<feature type="signal peptide" evidence="5">
    <location>
        <begin position="1"/>
        <end position="18"/>
    </location>
</feature>
<evidence type="ECO:0000313" key="8">
    <source>
        <dbReference type="Proteomes" id="UP000794436"/>
    </source>
</evidence>
<reference evidence="7" key="1">
    <citation type="submission" date="2019-03" db="EMBL/GenBank/DDBJ databases">
        <title>Long read genome sequence of the mycoparasitic Pythium oligandrum ATCC 38472 isolated from sugarbeet rhizosphere.</title>
        <authorList>
            <person name="Gaulin E."/>
        </authorList>
    </citation>
    <scope>NUCLEOTIDE SEQUENCE</scope>
    <source>
        <strain evidence="7">ATCC 38472_TT</strain>
    </source>
</reference>
<dbReference type="GO" id="GO:0004674">
    <property type="term" value="F:protein serine/threonine kinase activity"/>
    <property type="evidence" value="ECO:0007669"/>
    <property type="project" value="TreeGrafter"/>
</dbReference>
<keyword evidence="5" id="KW-0732">Signal</keyword>
<keyword evidence="4" id="KW-0472">Membrane</keyword>
<dbReference type="PROSITE" id="PS51450">
    <property type="entry name" value="LRR"/>
    <property type="match status" value="1"/>
</dbReference>
<proteinExistence type="predicted"/>
<dbReference type="InterPro" id="IPR000719">
    <property type="entry name" value="Prot_kinase_dom"/>
</dbReference>
<dbReference type="InterPro" id="IPR032675">
    <property type="entry name" value="LRR_dom_sf"/>
</dbReference>
<dbReference type="Gene3D" id="3.80.10.10">
    <property type="entry name" value="Ribonuclease Inhibitor"/>
    <property type="match status" value="1"/>
</dbReference>
<dbReference type="Proteomes" id="UP000794436">
    <property type="component" value="Unassembled WGS sequence"/>
</dbReference>
<dbReference type="InterPro" id="IPR011009">
    <property type="entry name" value="Kinase-like_dom_sf"/>
</dbReference>
<keyword evidence="1" id="KW-0433">Leucine-rich repeat</keyword>
<feature type="domain" description="Protein kinase" evidence="6">
    <location>
        <begin position="407"/>
        <end position="679"/>
    </location>
</feature>
<dbReference type="SUPFAM" id="SSF52058">
    <property type="entry name" value="L domain-like"/>
    <property type="match status" value="1"/>
</dbReference>
<feature type="region of interest" description="Disordered" evidence="3">
    <location>
        <begin position="290"/>
        <end position="317"/>
    </location>
</feature>
<dbReference type="InterPro" id="IPR051681">
    <property type="entry name" value="Ser/Thr_Kinases-Pseudokinases"/>
</dbReference>
<dbReference type="AlphaFoldDB" id="A0A8K1FTN3"/>
<dbReference type="SMART" id="SM00220">
    <property type="entry name" value="S_TKc"/>
    <property type="match status" value="1"/>
</dbReference>
<evidence type="ECO:0000313" key="7">
    <source>
        <dbReference type="EMBL" id="TMW69763.1"/>
    </source>
</evidence>
<feature type="compositionally biased region" description="Low complexity" evidence="3">
    <location>
        <begin position="301"/>
        <end position="311"/>
    </location>
</feature>
<dbReference type="PANTHER" id="PTHR44329:SF214">
    <property type="entry name" value="PROTEIN KINASE DOMAIN-CONTAINING PROTEIN"/>
    <property type="match status" value="1"/>
</dbReference>
<keyword evidence="4" id="KW-1133">Transmembrane helix</keyword>
<gene>
    <name evidence="7" type="ORF">Poli38472_001919</name>
</gene>
<evidence type="ECO:0000256" key="3">
    <source>
        <dbReference type="SAM" id="MobiDB-lite"/>
    </source>
</evidence>
<sequence length="692" mass="75401">MTRLLVALAAGMASAASAATCPKSGIEAPDKVALAVDPSQSDNVALVVTSECEESEIQATAADNVGEFRITANDMGIKAVESYPAVQSLVLQDNVVASFKAVGTSLKEVDLTNNQLASLEEIAFPSTVLRIFLDFNPIKSFSASDLPEGLQKLYFRKASLSSLAKYSFPDNLQELYLTGNQNLVSLKGLVLPDSLRLLECSDCGVKEVVGVVFPQSLSKIIITGETISSFVVRESDVAVLKKMQLQMDVGTISSCSSVDAKVTPITSSINACVMDDTSFAIMYPITPTSAPTTIPPPTSSPPNTTAPTASPVNQTGGGDSSSTTTIIAFVLVVVAVLIIATIGLFCYRRRKNRRRPPSTNNLTNTNTKSVWEGMGAFNSNSVNSGFLMNDVRNDTNLIPYRLPHDAIKIVAEIATGGFGIVYQASLYGQTVVVKQVAPAKANSPEILSRFMDEIRLYARLDHPKIVKFMGLSWTNLLDLSLVMEFMPHGDLNSVLKMNHRLSRGRSLFSWFDEQSEPRCKSLLVQDVAEALVYLHSFIPPIIHRDLKAKNILLSENFEAKLTDFGISRETAEETMTGGMGTTAWIAPEVLDGERYSEKADIYSFGILMCELDVCGHPYHRNKTGVDSMSDAKIAYLVVTEGLRPLLDPECPQAIEQLIMSCIDHDPSKRPTALEVHYTIRKIRDATQEWGFV</sequence>
<evidence type="ECO:0000256" key="1">
    <source>
        <dbReference type="ARBA" id="ARBA00022614"/>
    </source>
</evidence>
<dbReference type="PANTHER" id="PTHR44329">
    <property type="entry name" value="SERINE/THREONINE-PROTEIN KINASE TNNI3K-RELATED"/>
    <property type="match status" value="1"/>
</dbReference>
<name>A0A8K1FTN3_PYTOL</name>
<evidence type="ECO:0000256" key="5">
    <source>
        <dbReference type="SAM" id="SignalP"/>
    </source>
</evidence>
<dbReference type="PROSITE" id="PS00108">
    <property type="entry name" value="PROTEIN_KINASE_ST"/>
    <property type="match status" value="1"/>
</dbReference>
<dbReference type="InterPro" id="IPR001245">
    <property type="entry name" value="Ser-Thr/Tyr_kinase_cat_dom"/>
</dbReference>
<dbReference type="Gene3D" id="1.10.510.10">
    <property type="entry name" value="Transferase(Phosphotransferase) domain 1"/>
    <property type="match status" value="1"/>
</dbReference>
<accession>A0A8K1FTN3</accession>
<evidence type="ECO:0000256" key="2">
    <source>
        <dbReference type="ARBA" id="ARBA00022737"/>
    </source>
</evidence>
<protein>
    <recommendedName>
        <fullName evidence="6">Protein kinase domain-containing protein</fullName>
    </recommendedName>
</protein>
<keyword evidence="8" id="KW-1185">Reference proteome</keyword>
<feature type="transmembrane region" description="Helical" evidence="4">
    <location>
        <begin position="326"/>
        <end position="347"/>
    </location>
</feature>
<organism evidence="7 8">
    <name type="scientific">Pythium oligandrum</name>
    <name type="common">Mycoparasitic fungus</name>
    <dbReference type="NCBI Taxonomy" id="41045"/>
    <lineage>
        <taxon>Eukaryota</taxon>
        <taxon>Sar</taxon>
        <taxon>Stramenopiles</taxon>
        <taxon>Oomycota</taxon>
        <taxon>Peronosporomycetes</taxon>
        <taxon>Pythiales</taxon>
        <taxon>Pythiaceae</taxon>
        <taxon>Pythium</taxon>
    </lineage>
</organism>
<feature type="chain" id="PRO_5035457040" description="Protein kinase domain-containing protein" evidence="5">
    <location>
        <begin position="19"/>
        <end position="692"/>
    </location>
</feature>
<dbReference type="EMBL" id="SPLM01000001">
    <property type="protein sequence ID" value="TMW69763.1"/>
    <property type="molecule type" value="Genomic_DNA"/>
</dbReference>
<keyword evidence="4" id="KW-0812">Transmembrane</keyword>
<keyword evidence="2" id="KW-0677">Repeat</keyword>